<keyword evidence="1" id="KW-1133">Transmembrane helix</keyword>
<organism evidence="2">
    <name type="scientific">Rhizophora mucronata</name>
    <name type="common">Asiatic mangrove</name>
    <dbReference type="NCBI Taxonomy" id="61149"/>
    <lineage>
        <taxon>Eukaryota</taxon>
        <taxon>Viridiplantae</taxon>
        <taxon>Streptophyta</taxon>
        <taxon>Embryophyta</taxon>
        <taxon>Tracheophyta</taxon>
        <taxon>Spermatophyta</taxon>
        <taxon>Magnoliopsida</taxon>
        <taxon>eudicotyledons</taxon>
        <taxon>Gunneridae</taxon>
        <taxon>Pentapetalae</taxon>
        <taxon>rosids</taxon>
        <taxon>fabids</taxon>
        <taxon>Malpighiales</taxon>
        <taxon>Rhizophoraceae</taxon>
        <taxon>Rhizophora</taxon>
    </lineage>
</organism>
<dbReference type="EMBL" id="GGEC01090508">
    <property type="protein sequence ID" value="MBX70992.1"/>
    <property type="molecule type" value="Transcribed_RNA"/>
</dbReference>
<name>A0A2P2QVE7_RHIMU</name>
<accession>A0A2P2QVE7</accession>
<keyword evidence="1" id="KW-0472">Membrane</keyword>
<proteinExistence type="predicted"/>
<evidence type="ECO:0000313" key="2">
    <source>
        <dbReference type="EMBL" id="MBX70992.1"/>
    </source>
</evidence>
<evidence type="ECO:0000256" key="1">
    <source>
        <dbReference type="SAM" id="Phobius"/>
    </source>
</evidence>
<dbReference type="AlphaFoldDB" id="A0A2P2QVE7"/>
<sequence>MSPQMGEVLPLRSRRFYLCNAAVLMSCIFLPIFQECIHFIVRKTSKQAKHGFKILI</sequence>
<keyword evidence="1" id="KW-0812">Transmembrane</keyword>
<protein>
    <submittedName>
        <fullName evidence="2">Uncharacterized protein</fullName>
    </submittedName>
</protein>
<feature type="transmembrane region" description="Helical" evidence="1">
    <location>
        <begin position="15"/>
        <end position="33"/>
    </location>
</feature>
<reference evidence="2" key="1">
    <citation type="submission" date="2018-02" db="EMBL/GenBank/DDBJ databases">
        <title>Rhizophora mucronata_Transcriptome.</title>
        <authorList>
            <person name="Meera S.P."/>
            <person name="Sreeshan A."/>
            <person name="Augustine A."/>
        </authorList>
    </citation>
    <scope>NUCLEOTIDE SEQUENCE</scope>
    <source>
        <tissue evidence="2">Leaf</tissue>
    </source>
</reference>